<keyword evidence="2" id="KW-0812">Transmembrane</keyword>
<evidence type="ECO:0000313" key="7">
    <source>
        <dbReference type="Proteomes" id="UP000008983"/>
    </source>
</evidence>
<dbReference type="RefSeq" id="XP_004036805.1">
    <property type="nucleotide sequence ID" value="XM_004036757.1"/>
</dbReference>
<keyword evidence="3" id="KW-1133">Transmembrane helix</keyword>
<proteinExistence type="predicted"/>
<evidence type="ECO:0000256" key="1">
    <source>
        <dbReference type="ARBA" id="ARBA00004141"/>
    </source>
</evidence>
<dbReference type="GO" id="GO:0016020">
    <property type="term" value="C:membrane"/>
    <property type="evidence" value="ECO:0007669"/>
    <property type="project" value="UniProtKB-SubCell"/>
</dbReference>
<keyword evidence="4" id="KW-0472">Membrane</keyword>
<organism evidence="6 7">
    <name type="scientific">Ichthyophthirius multifiliis</name>
    <name type="common">White spot disease agent</name>
    <name type="synonym">Ich</name>
    <dbReference type="NCBI Taxonomy" id="5932"/>
    <lineage>
        <taxon>Eukaryota</taxon>
        <taxon>Sar</taxon>
        <taxon>Alveolata</taxon>
        <taxon>Ciliophora</taxon>
        <taxon>Intramacronucleata</taxon>
        <taxon>Oligohymenophorea</taxon>
        <taxon>Hymenostomatida</taxon>
        <taxon>Ophryoglenina</taxon>
        <taxon>Ichthyophthirius</taxon>
    </lineage>
</organism>
<feature type="compositionally biased region" description="Polar residues" evidence="5">
    <location>
        <begin position="500"/>
        <end position="517"/>
    </location>
</feature>
<name>G0QPP1_ICHMU</name>
<feature type="non-terminal residue" evidence="6">
    <location>
        <position position="651"/>
    </location>
</feature>
<evidence type="ECO:0000256" key="3">
    <source>
        <dbReference type="ARBA" id="ARBA00022989"/>
    </source>
</evidence>
<dbReference type="EMBL" id="GL983571">
    <property type="protein sequence ID" value="EGR32819.1"/>
    <property type="molecule type" value="Genomic_DNA"/>
</dbReference>
<dbReference type="InParanoid" id="G0QPP1"/>
<gene>
    <name evidence="6" type="ORF">IMG5_069920</name>
</gene>
<dbReference type="OMA" id="RSERQIT"/>
<feature type="region of interest" description="Disordered" evidence="5">
    <location>
        <begin position="500"/>
        <end position="524"/>
    </location>
</feature>
<accession>G0QPP1</accession>
<evidence type="ECO:0000313" key="6">
    <source>
        <dbReference type="EMBL" id="EGR32819.1"/>
    </source>
</evidence>
<dbReference type="eggNOG" id="ENOG502S20D">
    <property type="taxonomic scope" value="Eukaryota"/>
</dbReference>
<comment type="subcellular location">
    <subcellularLocation>
        <location evidence="1">Membrane</location>
        <topology evidence="1">Multi-pass membrane protein</topology>
    </subcellularLocation>
</comment>
<evidence type="ECO:0000256" key="2">
    <source>
        <dbReference type="ARBA" id="ARBA00022692"/>
    </source>
</evidence>
<dbReference type="Proteomes" id="UP000008983">
    <property type="component" value="Unassembled WGS sequence"/>
</dbReference>
<evidence type="ECO:0000256" key="4">
    <source>
        <dbReference type="ARBA" id="ARBA00023136"/>
    </source>
</evidence>
<reference evidence="6 7" key="1">
    <citation type="submission" date="2011-07" db="EMBL/GenBank/DDBJ databases">
        <authorList>
            <person name="Coyne R."/>
            <person name="Brami D."/>
            <person name="Johnson J."/>
            <person name="Hostetler J."/>
            <person name="Hannick L."/>
            <person name="Clark T."/>
            <person name="Cassidy-Hanley D."/>
            <person name="Inman J."/>
        </authorList>
    </citation>
    <scope>NUCLEOTIDE SEQUENCE [LARGE SCALE GENOMIC DNA]</scope>
    <source>
        <strain evidence="6 7">G5</strain>
    </source>
</reference>
<dbReference type="PANTHER" id="PTHR31652">
    <property type="entry name" value="LIMR FAMILY PROTEIN DDB_G0283707-RELATED"/>
    <property type="match status" value="1"/>
</dbReference>
<dbReference type="GeneID" id="14908985"/>
<dbReference type="OrthoDB" id="65154at2759"/>
<protein>
    <submittedName>
        <fullName evidence="6">Lmbr1-like conserved region family protein, putative</fullName>
    </submittedName>
</protein>
<dbReference type="PANTHER" id="PTHR31652:SF0">
    <property type="entry name" value="LIMR FAMILY PROTEIN DDB_G0283707-RELATED"/>
    <property type="match status" value="1"/>
</dbReference>
<evidence type="ECO:0000256" key="5">
    <source>
        <dbReference type="SAM" id="MobiDB-lite"/>
    </source>
</evidence>
<keyword evidence="7" id="KW-1185">Reference proteome</keyword>
<sequence length="651" mass="76231">MPFIQFFKYLARKPDMPENEVKQSNINRLKLWIPNTIILNDNNLPPMWFYSSPDGYVYRTDQLNPKNVVAKLSNYSSPDELVALIKKLQYKDQSNICGNTIKLVSSKELLNATASQFQLSETTVIQKFIKSNGPKAFICRTVWRKGRNPYSWIITNKCDFYSEEKIPEYQKYITNVNVMNSCTIVHTCKGKYVDETIPYIHNILRYLYLTLHINFQEFVCDFIKDESGIWWMVNVKAFIFDHPIPDEINTKVILNYGDEIAIEQQENIHKQNKSKYQKVKQCKYCETILPEIELTQKMTLKMIIQTDKHLMHRNKNFQWLQRSDIKHIDTPLLYQEHKVCHPCYKLYTETEKLIQYEYNFAKILGIPCNEETKYNLVSLDQAEQAYGGNLTAYLYCEQNKIGTLKLSLKDFLSDKVLKREYYKVFDGPALPTLKWGLNLTIGMFNSGLVDVKNIKLQEKDGIYLPCPDYYASEPLPLEWIQLINEKKDYIAPLRLQTIQKNSDKSNQGTPRKNSHSISKLQKPSQFLQQQQQTSSLKYQSGQQCFPQNFATTTQSQFYTLGYSTENFNNTNNQNAQQKQSQIISELSAFKKGVQFADWNDAQYNIEDNVQQNTNQHLYSGDYKSENTCEDTKVLEELVKKEIKSYTEENKR</sequence>
<dbReference type="AlphaFoldDB" id="G0QPP1"/>